<evidence type="ECO:0000313" key="2">
    <source>
        <dbReference type="Proteomes" id="UP000550707"/>
    </source>
</evidence>
<protein>
    <submittedName>
        <fullName evidence="1">Uncharacterized protein</fullName>
    </submittedName>
</protein>
<gene>
    <name evidence="1" type="ORF">HJG59_011043</name>
</gene>
<name>A0A7J8HI11_MOLMO</name>
<dbReference type="EMBL" id="JACASF010000006">
    <property type="protein sequence ID" value="KAF6471671.1"/>
    <property type="molecule type" value="Genomic_DNA"/>
</dbReference>
<sequence>MFNKSLCIMPQEYKISILNNKLEKRTVLQRTSRTVQRKCQLPPPEKFILTLDTRDSQKLCLLYQFPLFFWYCQCTRLLGQEEGSAQSSDDGKQGFYSVGCSRVEFLQLLLVKSHCLVFKTCFQT</sequence>
<dbReference type="InParanoid" id="A0A7J8HI11"/>
<evidence type="ECO:0000313" key="1">
    <source>
        <dbReference type="EMBL" id="KAF6471671.1"/>
    </source>
</evidence>
<proteinExistence type="predicted"/>
<dbReference type="Proteomes" id="UP000550707">
    <property type="component" value="Unassembled WGS sequence"/>
</dbReference>
<accession>A0A7J8HI11</accession>
<reference evidence="1 2" key="1">
    <citation type="journal article" date="2020" name="Nature">
        <title>Six reference-quality genomes reveal evolution of bat adaptations.</title>
        <authorList>
            <person name="Jebb D."/>
            <person name="Huang Z."/>
            <person name="Pippel M."/>
            <person name="Hughes G.M."/>
            <person name="Lavrichenko K."/>
            <person name="Devanna P."/>
            <person name="Winkler S."/>
            <person name="Jermiin L.S."/>
            <person name="Skirmuntt E.C."/>
            <person name="Katzourakis A."/>
            <person name="Burkitt-Gray L."/>
            <person name="Ray D.A."/>
            <person name="Sullivan K.A.M."/>
            <person name="Roscito J.G."/>
            <person name="Kirilenko B.M."/>
            <person name="Davalos L.M."/>
            <person name="Corthals A.P."/>
            <person name="Power M.L."/>
            <person name="Jones G."/>
            <person name="Ransome R.D."/>
            <person name="Dechmann D.K.N."/>
            <person name="Locatelli A.G."/>
            <person name="Puechmaille S.J."/>
            <person name="Fedrigo O."/>
            <person name="Jarvis E.D."/>
            <person name="Hiller M."/>
            <person name="Vernes S.C."/>
            <person name="Myers E.W."/>
            <person name="Teeling E.C."/>
        </authorList>
    </citation>
    <scope>NUCLEOTIDE SEQUENCE [LARGE SCALE GENOMIC DNA]</scope>
    <source>
        <strain evidence="1">MMolMol1</strain>
        <tissue evidence="1">Muscle</tissue>
    </source>
</reference>
<dbReference type="AlphaFoldDB" id="A0A7J8HI11"/>
<comment type="caution">
    <text evidence="1">The sequence shown here is derived from an EMBL/GenBank/DDBJ whole genome shotgun (WGS) entry which is preliminary data.</text>
</comment>
<keyword evidence="2" id="KW-1185">Reference proteome</keyword>
<organism evidence="1 2">
    <name type="scientific">Molossus molossus</name>
    <name type="common">Pallas' mastiff bat</name>
    <name type="synonym">Vespertilio molossus</name>
    <dbReference type="NCBI Taxonomy" id="27622"/>
    <lineage>
        <taxon>Eukaryota</taxon>
        <taxon>Metazoa</taxon>
        <taxon>Chordata</taxon>
        <taxon>Craniata</taxon>
        <taxon>Vertebrata</taxon>
        <taxon>Euteleostomi</taxon>
        <taxon>Mammalia</taxon>
        <taxon>Eutheria</taxon>
        <taxon>Laurasiatheria</taxon>
        <taxon>Chiroptera</taxon>
        <taxon>Yangochiroptera</taxon>
        <taxon>Molossidae</taxon>
        <taxon>Molossus</taxon>
    </lineage>
</organism>